<reference evidence="2 3" key="1">
    <citation type="journal article" date="2015" name="BMC Genomics">
        <title>Comparative genomics and metabolic profiling of the genus Lysobacter.</title>
        <authorList>
            <person name="de Bruijn I."/>
            <person name="Cheng X."/>
            <person name="de Jager V."/>
            <person name="Exposito R.G."/>
            <person name="Watrous J."/>
            <person name="Patel N."/>
            <person name="Postma J."/>
            <person name="Dorrestein P.C."/>
            <person name="Kobayashi D."/>
            <person name="Raaijmakers J.M."/>
        </authorList>
    </citation>
    <scope>NUCLEOTIDE SEQUENCE [LARGE SCALE GENOMIC DNA]</scope>
    <source>
        <strain evidence="2 3">76</strain>
    </source>
</reference>
<dbReference type="AlphaFoldDB" id="A0A0S2F9I4"/>
<gene>
    <name evidence="2" type="ORF">LA76x_2054</name>
</gene>
<protein>
    <submittedName>
        <fullName evidence="2">Uncharacterized protein</fullName>
    </submittedName>
</protein>
<keyword evidence="3" id="KW-1185">Reference proteome</keyword>
<feature type="region of interest" description="Disordered" evidence="1">
    <location>
        <begin position="1"/>
        <end position="75"/>
    </location>
</feature>
<evidence type="ECO:0000313" key="3">
    <source>
        <dbReference type="Proteomes" id="UP000060787"/>
    </source>
</evidence>
<dbReference type="KEGG" id="lab:LA76x_2054"/>
<organism evidence="2 3">
    <name type="scientific">Lysobacter antibioticus</name>
    <dbReference type="NCBI Taxonomy" id="84531"/>
    <lineage>
        <taxon>Bacteria</taxon>
        <taxon>Pseudomonadati</taxon>
        <taxon>Pseudomonadota</taxon>
        <taxon>Gammaproteobacteria</taxon>
        <taxon>Lysobacterales</taxon>
        <taxon>Lysobacteraceae</taxon>
        <taxon>Lysobacter</taxon>
    </lineage>
</organism>
<dbReference type="Proteomes" id="UP000060787">
    <property type="component" value="Chromosome"/>
</dbReference>
<evidence type="ECO:0000256" key="1">
    <source>
        <dbReference type="SAM" id="MobiDB-lite"/>
    </source>
</evidence>
<proteinExistence type="predicted"/>
<evidence type="ECO:0000313" key="2">
    <source>
        <dbReference type="EMBL" id="ALN80193.1"/>
    </source>
</evidence>
<sequence>MMGGAFRCDGGTGWQDLRRRSGECPPAALAGAGRRSHKCGEGGRAARAHGRAAVTRGAGQRASVETRGLTGRRVP</sequence>
<name>A0A0S2F9I4_LYSAN</name>
<dbReference type="EMBL" id="CP011129">
    <property type="protein sequence ID" value="ALN80193.1"/>
    <property type="molecule type" value="Genomic_DNA"/>
</dbReference>
<accession>A0A0S2F9I4</accession>